<name>A0ABV0PJG5_9TELE</name>
<evidence type="ECO:0000313" key="2">
    <source>
        <dbReference type="Proteomes" id="UP001476798"/>
    </source>
</evidence>
<gene>
    <name evidence="1" type="ORF">GOODEAATRI_033165</name>
</gene>
<reference evidence="1 2" key="1">
    <citation type="submission" date="2021-06" db="EMBL/GenBank/DDBJ databases">
        <authorList>
            <person name="Palmer J.M."/>
        </authorList>
    </citation>
    <scope>NUCLEOTIDE SEQUENCE [LARGE SCALE GENOMIC DNA]</scope>
    <source>
        <strain evidence="1 2">GA_2019</strain>
        <tissue evidence="1">Muscle</tissue>
    </source>
</reference>
<sequence>MTIYIVDSHQKLYSILDAHYRSVLCAQHRGSQKSEWLAVGRLVDLKDSFAEWHSTTIRPSIHAAFLENSINLTVMFFVLWEEDGVPRKNPCYMGRTWKLHAERAWYLGFLIIQREATGPSCYV</sequence>
<proteinExistence type="predicted"/>
<protein>
    <submittedName>
        <fullName evidence="1">Uncharacterized protein</fullName>
    </submittedName>
</protein>
<keyword evidence="2" id="KW-1185">Reference proteome</keyword>
<organism evidence="1 2">
    <name type="scientific">Goodea atripinnis</name>
    <dbReference type="NCBI Taxonomy" id="208336"/>
    <lineage>
        <taxon>Eukaryota</taxon>
        <taxon>Metazoa</taxon>
        <taxon>Chordata</taxon>
        <taxon>Craniata</taxon>
        <taxon>Vertebrata</taxon>
        <taxon>Euteleostomi</taxon>
        <taxon>Actinopterygii</taxon>
        <taxon>Neopterygii</taxon>
        <taxon>Teleostei</taxon>
        <taxon>Neoteleostei</taxon>
        <taxon>Acanthomorphata</taxon>
        <taxon>Ovalentaria</taxon>
        <taxon>Atherinomorphae</taxon>
        <taxon>Cyprinodontiformes</taxon>
        <taxon>Goodeidae</taxon>
        <taxon>Goodea</taxon>
    </lineage>
</organism>
<dbReference type="Proteomes" id="UP001476798">
    <property type="component" value="Unassembled WGS sequence"/>
</dbReference>
<evidence type="ECO:0000313" key="1">
    <source>
        <dbReference type="EMBL" id="MEQ2183487.1"/>
    </source>
</evidence>
<dbReference type="EMBL" id="JAHRIO010076620">
    <property type="protein sequence ID" value="MEQ2183487.1"/>
    <property type="molecule type" value="Genomic_DNA"/>
</dbReference>
<comment type="caution">
    <text evidence="1">The sequence shown here is derived from an EMBL/GenBank/DDBJ whole genome shotgun (WGS) entry which is preliminary data.</text>
</comment>
<accession>A0ABV0PJG5</accession>